<protein>
    <submittedName>
        <fullName evidence="1">Uncharacterized protein</fullName>
    </submittedName>
</protein>
<evidence type="ECO:0000313" key="1">
    <source>
        <dbReference type="EMBL" id="KAI0522841.1"/>
    </source>
</evidence>
<keyword evidence="2" id="KW-1185">Reference proteome</keyword>
<dbReference type="Proteomes" id="UP000829196">
    <property type="component" value="Unassembled WGS sequence"/>
</dbReference>
<proteinExistence type="predicted"/>
<comment type="caution">
    <text evidence="1">The sequence shown here is derived from an EMBL/GenBank/DDBJ whole genome shotgun (WGS) entry which is preliminary data.</text>
</comment>
<organism evidence="1 2">
    <name type="scientific">Dendrobium nobile</name>
    <name type="common">Orchid</name>
    <dbReference type="NCBI Taxonomy" id="94219"/>
    <lineage>
        <taxon>Eukaryota</taxon>
        <taxon>Viridiplantae</taxon>
        <taxon>Streptophyta</taxon>
        <taxon>Embryophyta</taxon>
        <taxon>Tracheophyta</taxon>
        <taxon>Spermatophyta</taxon>
        <taxon>Magnoliopsida</taxon>
        <taxon>Liliopsida</taxon>
        <taxon>Asparagales</taxon>
        <taxon>Orchidaceae</taxon>
        <taxon>Epidendroideae</taxon>
        <taxon>Malaxideae</taxon>
        <taxon>Dendrobiinae</taxon>
        <taxon>Dendrobium</taxon>
    </lineage>
</organism>
<gene>
    <name evidence="1" type="ORF">KFK09_005226</name>
</gene>
<accession>A0A8T3BXV4</accession>
<name>A0A8T3BXV4_DENNO</name>
<evidence type="ECO:0000313" key="2">
    <source>
        <dbReference type="Proteomes" id="UP000829196"/>
    </source>
</evidence>
<sequence length="60" mass="7213">MKSINRSYFYTFNRKFLIERNWGFKENSRVFLPPNYDTHPHDSSISLTIRITIISNLDDC</sequence>
<reference evidence="1" key="1">
    <citation type="journal article" date="2022" name="Front. Genet.">
        <title>Chromosome-Scale Assembly of the Dendrobium nobile Genome Provides Insights Into the Molecular Mechanism of the Biosynthesis of the Medicinal Active Ingredient of Dendrobium.</title>
        <authorList>
            <person name="Xu Q."/>
            <person name="Niu S.-C."/>
            <person name="Li K.-L."/>
            <person name="Zheng P.-J."/>
            <person name="Zhang X.-J."/>
            <person name="Jia Y."/>
            <person name="Liu Y."/>
            <person name="Niu Y.-X."/>
            <person name="Yu L.-H."/>
            <person name="Chen D.-F."/>
            <person name="Zhang G.-Q."/>
        </authorList>
    </citation>
    <scope>NUCLEOTIDE SEQUENCE</scope>
    <source>
        <tissue evidence="1">Leaf</tissue>
    </source>
</reference>
<dbReference type="EMBL" id="JAGYWB010000005">
    <property type="protein sequence ID" value="KAI0522841.1"/>
    <property type="molecule type" value="Genomic_DNA"/>
</dbReference>
<dbReference type="AlphaFoldDB" id="A0A8T3BXV4"/>